<dbReference type="RefSeq" id="WP_137165093.1">
    <property type="nucleotide sequence ID" value="NZ_CP012914.1"/>
</dbReference>
<proteinExistence type="predicted"/>
<protein>
    <submittedName>
        <fullName evidence="2">ABC-three component system protein</fullName>
    </submittedName>
</protein>
<reference evidence="2 3" key="1">
    <citation type="submission" date="2023-11" db="EMBL/GenBank/DDBJ databases">
        <title>MicrobeMod: A computational toolkit for identifying prokaryotic methylation and restriction-modification with nanopore sequencing.</title>
        <authorList>
            <person name="Crits-Christoph A."/>
            <person name="Kang S.C."/>
            <person name="Lee H."/>
            <person name="Ostrov N."/>
        </authorList>
    </citation>
    <scope>NUCLEOTIDE SEQUENCE [LARGE SCALE GENOMIC DNA]</scope>
    <source>
        <strain evidence="2 3">ATCC 29145</strain>
    </source>
</reference>
<keyword evidence="3" id="KW-1185">Reference proteome</keyword>
<dbReference type="Proteomes" id="UP001277471">
    <property type="component" value="Unassembled WGS sequence"/>
</dbReference>
<accession>A0ABU4P829</accession>
<sequence>MVAHTAADSASGYLYQCRYALFAALERSAREPGLMVRVEVFDDVSFDVDGTPRELIQTKHSRKASPMTDLSPQVWNTIGIWTKRVIDHPEELGRTALTLVSTASVPNESGLAFLRPPGMGRDADKAHGFLLQAAATSKNKDVAWATTLFLDQGPEVQLQILEMITVLDASPNIVDVADRIRERLRYTTRDNLGALIERLEGWWFNRLAGSLKTGKGATVAVTDIDAKVHSLQESFQPTRLPIDHATELPMGEVTAKLERRPFVEQLRLIAIGPTGIEAAVIDYFRAGRQRSRWMREHLLDREELSNFRDKLLERWRRKWGIVESKLVRKPSEDEMIGLGQDLYEKICDECVPIREVSEPFLTQGSYHILADSGKIGWHPTYKKKMQEARRTAKDDTDAALG</sequence>
<dbReference type="Pfam" id="PF20283">
    <property type="entry name" value="CTD7"/>
    <property type="match status" value="1"/>
</dbReference>
<organism evidence="2 3">
    <name type="scientific">Azospirillum brasilense</name>
    <dbReference type="NCBI Taxonomy" id="192"/>
    <lineage>
        <taxon>Bacteria</taxon>
        <taxon>Pseudomonadati</taxon>
        <taxon>Pseudomonadota</taxon>
        <taxon>Alphaproteobacteria</taxon>
        <taxon>Rhodospirillales</taxon>
        <taxon>Azospirillaceae</taxon>
        <taxon>Azospirillum</taxon>
    </lineage>
</organism>
<feature type="domain" description="ABC-three component systems C-terminal" evidence="1">
    <location>
        <begin position="262"/>
        <end position="384"/>
    </location>
</feature>
<evidence type="ECO:0000313" key="2">
    <source>
        <dbReference type="EMBL" id="MDX5953857.1"/>
    </source>
</evidence>
<evidence type="ECO:0000259" key="1">
    <source>
        <dbReference type="Pfam" id="PF20283"/>
    </source>
</evidence>
<dbReference type="EMBL" id="JAWXYC010000004">
    <property type="protein sequence ID" value="MDX5953857.1"/>
    <property type="molecule type" value="Genomic_DNA"/>
</dbReference>
<dbReference type="GeneID" id="56448301"/>
<gene>
    <name evidence="2" type="ORF">SIM66_22020</name>
</gene>
<comment type="caution">
    <text evidence="2">The sequence shown here is derived from an EMBL/GenBank/DDBJ whole genome shotgun (WGS) entry which is preliminary data.</text>
</comment>
<evidence type="ECO:0000313" key="3">
    <source>
        <dbReference type="Proteomes" id="UP001277471"/>
    </source>
</evidence>
<name>A0ABU4P829_AZOBR</name>
<dbReference type="InterPro" id="IPR046913">
    <property type="entry name" value="ABC-3C_CTD7"/>
</dbReference>